<dbReference type="PANTHER" id="PTHR22980:SF5">
    <property type="entry name" value="CENP-T_HISTONE H4 HISTONE FOLD DOMAIN-CONTAINING PROTEIN"/>
    <property type="match status" value="1"/>
</dbReference>
<feature type="region of interest" description="Disordered" evidence="5">
    <location>
        <begin position="169"/>
        <end position="197"/>
    </location>
</feature>
<keyword evidence="8" id="KW-1185">Reference proteome</keyword>
<dbReference type="EMBL" id="JAQQWM010000003">
    <property type="protein sequence ID" value="KAK8072343.1"/>
    <property type="molecule type" value="Genomic_DNA"/>
</dbReference>
<name>A0ABR1VM66_9PEZI</name>
<evidence type="ECO:0000256" key="5">
    <source>
        <dbReference type="SAM" id="MobiDB-lite"/>
    </source>
</evidence>
<evidence type="ECO:0000256" key="4">
    <source>
        <dbReference type="ARBA" id="ARBA00023242"/>
    </source>
</evidence>
<accession>A0ABR1VM66</accession>
<gene>
    <name evidence="7" type="ORF">PG996_005691</name>
</gene>
<dbReference type="PANTHER" id="PTHR22980">
    <property type="entry name" value="CORTISTATIN"/>
    <property type="match status" value="1"/>
</dbReference>
<evidence type="ECO:0000259" key="6">
    <source>
        <dbReference type="Pfam" id="PF15511"/>
    </source>
</evidence>
<reference evidence="7 8" key="1">
    <citation type="submission" date="2023-01" db="EMBL/GenBank/DDBJ databases">
        <title>Analysis of 21 Apiospora genomes using comparative genomics revels a genus with tremendous synthesis potential of carbohydrate active enzymes and secondary metabolites.</title>
        <authorList>
            <person name="Sorensen T."/>
        </authorList>
    </citation>
    <scope>NUCLEOTIDE SEQUENCE [LARGE SCALE GENOMIC DNA]</scope>
    <source>
        <strain evidence="7 8">CBS 83171</strain>
    </source>
</reference>
<dbReference type="InterPro" id="IPR035425">
    <property type="entry name" value="CENP-T/H4_C"/>
</dbReference>
<evidence type="ECO:0000313" key="8">
    <source>
        <dbReference type="Proteomes" id="UP001446871"/>
    </source>
</evidence>
<dbReference type="CDD" id="cd22920">
    <property type="entry name" value="HFD_CENP-T"/>
    <property type="match status" value="1"/>
</dbReference>
<feature type="domain" description="CENP-T/Histone H4 histone fold" evidence="6">
    <location>
        <begin position="67"/>
        <end position="173"/>
    </location>
</feature>
<evidence type="ECO:0000256" key="3">
    <source>
        <dbReference type="ARBA" id="ARBA00022454"/>
    </source>
</evidence>
<evidence type="ECO:0000313" key="7">
    <source>
        <dbReference type="EMBL" id="KAK8072343.1"/>
    </source>
</evidence>
<dbReference type="InterPro" id="IPR009072">
    <property type="entry name" value="Histone-fold"/>
</dbReference>
<protein>
    <recommendedName>
        <fullName evidence="6">CENP-T/Histone H4 histone fold domain-containing protein</fullName>
    </recommendedName>
</protein>
<evidence type="ECO:0000256" key="2">
    <source>
        <dbReference type="ARBA" id="ARBA00004286"/>
    </source>
</evidence>
<keyword evidence="3" id="KW-0158">Chromosome</keyword>
<feature type="compositionally biased region" description="Basic residues" evidence="5">
    <location>
        <begin position="55"/>
        <end position="66"/>
    </location>
</feature>
<evidence type="ECO:0000256" key="1">
    <source>
        <dbReference type="ARBA" id="ARBA00004123"/>
    </source>
</evidence>
<comment type="caution">
    <text evidence="7">The sequence shown here is derived from an EMBL/GenBank/DDBJ whole genome shotgun (WGS) entry which is preliminary data.</text>
</comment>
<proteinExistence type="predicted"/>
<keyword evidence="4" id="KW-0539">Nucleus</keyword>
<organism evidence="7 8">
    <name type="scientific">Apiospora saccharicola</name>
    <dbReference type="NCBI Taxonomy" id="335842"/>
    <lineage>
        <taxon>Eukaryota</taxon>
        <taxon>Fungi</taxon>
        <taxon>Dikarya</taxon>
        <taxon>Ascomycota</taxon>
        <taxon>Pezizomycotina</taxon>
        <taxon>Sordariomycetes</taxon>
        <taxon>Xylariomycetidae</taxon>
        <taxon>Amphisphaeriales</taxon>
        <taxon>Apiosporaceae</taxon>
        <taxon>Apiospora</taxon>
    </lineage>
</organism>
<dbReference type="Gene3D" id="1.10.20.10">
    <property type="entry name" value="Histone, subunit A"/>
    <property type="match status" value="1"/>
</dbReference>
<sequence>MEEEMDDENENEPFGLMDSDNDSPGPGPGPDQPEDTMYSLIGDKTDRRSQSPQTARKKKPGKKISKHGIEYKSLPQGVVKRLATTFAKTAGMGKSKISPDTMDAIMQATDWFFEQIGDDLQAYAKHAGRKTIDESDMITLMRRQRQTNSSTTPFALAQRHLPRELLQELRMPVPPPIKGPRKKTQNNAQEDAEDDVT</sequence>
<feature type="region of interest" description="Disordered" evidence="5">
    <location>
        <begin position="1"/>
        <end position="71"/>
    </location>
</feature>
<feature type="compositionally biased region" description="Acidic residues" evidence="5">
    <location>
        <begin position="1"/>
        <end position="11"/>
    </location>
</feature>
<comment type="subcellular location">
    <subcellularLocation>
        <location evidence="2">Chromosome</location>
    </subcellularLocation>
    <subcellularLocation>
        <location evidence="1">Nucleus</location>
    </subcellularLocation>
</comment>
<dbReference type="Proteomes" id="UP001446871">
    <property type="component" value="Unassembled WGS sequence"/>
</dbReference>
<dbReference type="Pfam" id="PF15511">
    <property type="entry name" value="CENP-T_C"/>
    <property type="match status" value="1"/>
</dbReference>
<dbReference type="SUPFAM" id="SSF47113">
    <property type="entry name" value="Histone-fold"/>
    <property type="match status" value="1"/>
</dbReference>